<organism evidence="3 4">
    <name type="scientific">Blastochloris sulfoviridis</name>
    <dbReference type="NCBI Taxonomy" id="50712"/>
    <lineage>
        <taxon>Bacteria</taxon>
        <taxon>Pseudomonadati</taxon>
        <taxon>Pseudomonadota</taxon>
        <taxon>Alphaproteobacteria</taxon>
        <taxon>Hyphomicrobiales</taxon>
        <taxon>Blastochloridaceae</taxon>
        <taxon>Blastochloris</taxon>
    </lineage>
</organism>
<protein>
    <submittedName>
        <fullName evidence="3">Uncharacterized protein</fullName>
    </submittedName>
</protein>
<feature type="repeat" description="TPR" evidence="1">
    <location>
        <begin position="198"/>
        <end position="231"/>
    </location>
</feature>
<feature type="compositionally biased region" description="Low complexity" evidence="2">
    <location>
        <begin position="523"/>
        <end position="533"/>
    </location>
</feature>
<dbReference type="EMBL" id="VWPL01000005">
    <property type="protein sequence ID" value="KAA5602752.1"/>
    <property type="molecule type" value="Genomic_DNA"/>
</dbReference>
<comment type="caution">
    <text evidence="3">The sequence shown here is derived from an EMBL/GenBank/DDBJ whole genome shotgun (WGS) entry which is preliminary data.</text>
</comment>
<evidence type="ECO:0000313" key="4">
    <source>
        <dbReference type="Proteomes" id="UP000323886"/>
    </source>
</evidence>
<keyword evidence="4" id="KW-1185">Reference proteome</keyword>
<evidence type="ECO:0000256" key="2">
    <source>
        <dbReference type="SAM" id="MobiDB-lite"/>
    </source>
</evidence>
<dbReference type="InterPro" id="IPR019734">
    <property type="entry name" value="TPR_rpt"/>
</dbReference>
<name>A0A5M6I3L4_9HYPH</name>
<accession>A0A5M6I3L4</accession>
<sequence length="533" mass="58428">MLDTIIADGVPSDDAVPYLMRSMAWMELGRNAEAMKDLAHPLLATSLDAAAIRGIVHANEDRWREARENFAAAAGVAGTLPIDMQRKMVLAATRTALEMRDSKEAARVFSEFETIGVPDELAAEVAVLAGRIAESEGKMGDALVAYERAGRMNESPAAAEARFRALAARIGAGKITRDQAIGDLEGFTVLWRGDRTEAEALGLLGRLYVDANRYRDAFRTLEAATISHPTSDVTRTLQQTMTGAFADLFLEQRGEELSALEALGIFYDYSALVPVGRRGDEMIRRLADRLISVDLLEQASELLQHQVDKRLQGAARAQVAAKLAMVQLKNRKPDKALRTLRATSLAELPSEIREQRLLLEARATSETGRHDLALELLEGLRGKEVDRLRADILWAAKRYGESAEAIERAYGDRWQSFAPLADHERHDILKAAVGYALGDDKLGLHRFRGRYAAKMADSPDRAAFEAVSTSFGLDSTDFKDIARAVSSVDSLDRFLRDYRTRYGDDKTSDGAEPAAPEAPAPPRQSRAPAPAPG</sequence>
<dbReference type="Gene3D" id="1.25.40.10">
    <property type="entry name" value="Tetratricopeptide repeat domain"/>
    <property type="match status" value="1"/>
</dbReference>
<gene>
    <name evidence="3" type="ORF">F1193_04525</name>
</gene>
<keyword evidence="1" id="KW-0802">TPR repeat</keyword>
<proteinExistence type="predicted"/>
<dbReference type="SUPFAM" id="SSF48452">
    <property type="entry name" value="TPR-like"/>
    <property type="match status" value="1"/>
</dbReference>
<dbReference type="PROSITE" id="PS50005">
    <property type="entry name" value="TPR"/>
    <property type="match status" value="1"/>
</dbReference>
<evidence type="ECO:0000256" key="1">
    <source>
        <dbReference type="PROSITE-ProRule" id="PRU00339"/>
    </source>
</evidence>
<reference evidence="3 4" key="1">
    <citation type="submission" date="2019-09" db="EMBL/GenBank/DDBJ databases">
        <title>Draft Whole-Genome sequence of Blastochloris sulfoviridis DSM 729.</title>
        <authorList>
            <person name="Meyer T.E."/>
            <person name="Kyndt J.A."/>
        </authorList>
    </citation>
    <scope>NUCLEOTIDE SEQUENCE [LARGE SCALE GENOMIC DNA]</scope>
    <source>
        <strain evidence="3 4">DSM 729</strain>
    </source>
</reference>
<feature type="region of interest" description="Disordered" evidence="2">
    <location>
        <begin position="502"/>
        <end position="533"/>
    </location>
</feature>
<dbReference type="OrthoDB" id="7431909at2"/>
<dbReference type="AlphaFoldDB" id="A0A5M6I3L4"/>
<dbReference type="InterPro" id="IPR011990">
    <property type="entry name" value="TPR-like_helical_dom_sf"/>
</dbReference>
<evidence type="ECO:0000313" key="3">
    <source>
        <dbReference type="EMBL" id="KAA5602752.1"/>
    </source>
</evidence>
<dbReference type="Proteomes" id="UP000323886">
    <property type="component" value="Unassembled WGS sequence"/>
</dbReference>